<reference evidence="2" key="1">
    <citation type="submission" date="2021-02" db="EMBL/GenBank/DDBJ databases">
        <authorList>
            <person name="Nowell W R."/>
        </authorList>
    </citation>
    <scope>NUCLEOTIDE SEQUENCE</scope>
</reference>
<feature type="domain" description="UBC core" evidence="1">
    <location>
        <begin position="1"/>
        <end position="152"/>
    </location>
</feature>
<dbReference type="SUPFAM" id="SSF54495">
    <property type="entry name" value="UBC-like"/>
    <property type="match status" value="1"/>
</dbReference>
<dbReference type="InterPro" id="IPR016135">
    <property type="entry name" value="UBQ-conjugating_enzyme/RWD"/>
</dbReference>
<gene>
    <name evidence="3" type="ORF">UXM345_LOCUS31646</name>
    <name evidence="2" type="ORF">XDN619_LOCUS20577</name>
</gene>
<evidence type="ECO:0000313" key="2">
    <source>
        <dbReference type="EMBL" id="CAF2110105.1"/>
    </source>
</evidence>
<comment type="caution">
    <text evidence="2">The sequence shown here is derived from an EMBL/GenBank/DDBJ whole genome shotgun (WGS) entry which is preliminary data.</text>
</comment>
<dbReference type="EMBL" id="CAJOBF010009064">
    <property type="protein sequence ID" value="CAF4268041.1"/>
    <property type="molecule type" value="Genomic_DNA"/>
</dbReference>
<dbReference type="InterPro" id="IPR000608">
    <property type="entry name" value="UBC"/>
</dbReference>
<dbReference type="Pfam" id="PF00179">
    <property type="entry name" value="UQ_con"/>
    <property type="match status" value="1"/>
</dbReference>
<proteinExistence type="predicted"/>
<evidence type="ECO:0000259" key="1">
    <source>
        <dbReference type="PROSITE" id="PS50127"/>
    </source>
</evidence>
<dbReference type="PROSITE" id="PS50127">
    <property type="entry name" value="UBC_2"/>
    <property type="match status" value="1"/>
</dbReference>
<evidence type="ECO:0000313" key="3">
    <source>
        <dbReference type="EMBL" id="CAF4268041.1"/>
    </source>
</evidence>
<name>A0A816U729_9BILA</name>
<dbReference type="PANTHER" id="PTHR24068">
    <property type="entry name" value="UBIQUITIN-CONJUGATING ENZYME E2"/>
    <property type="match status" value="1"/>
</dbReference>
<evidence type="ECO:0000313" key="4">
    <source>
        <dbReference type="Proteomes" id="UP000663887"/>
    </source>
</evidence>
<dbReference type="AlphaFoldDB" id="A0A816U729"/>
<dbReference type="Proteomes" id="UP000663887">
    <property type="component" value="Unassembled WGS sequence"/>
</dbReference>
<sequence length="152" mass="17061">MSLVRILKEIRDLEGGSAETNLTIGLAQENPDPLHYQATMIGPNGSPFEDGIYVLDILFRENHPFSPPIIKCLTRTFHPTIDEDGNIYIDVLHHNWDPSLTIEKTLLSIQSILSSPDVDTPSPGNSTAAYVFLQNRTEYETIARECTQKYAM</sequence>
<dbReference type="Gene3D" id="3.10.110.10">
    <property type="entry name" value="Ubiquitin Conjugating Enzyme"/>
    <property type="match status" value="1"/>
</dbReference>
<dbReference type="SMART" id="SM00212">
    <property type="entry name" value="UBCc"/>
    <property type="match status" value="1"/>
</dbReference>
<protein>
    <recommendedName>
        <fullName evidence="1">UBC core domain-containing protein</fullName>
    </recommendedName>
</protein>
<dbReference type="Proteomes" id="UP000663842">
    <property type="component" value="Unassembled WGS sequence"/>
</dbReference>
<dbReference type="EMBL" id="CAJNRG010009097">
    <property type="protein sequence ID" value="CAF2110105.1"/>
    <property type="molecule type" value="Genomic_DNA"/>
</dbReference>
<accession>A0A816U729</accession>
<organism evidence="2 4">
    <name type="scientific">Rotaria magnacalcarata</name>
    <dbReference type="NCBI Taxonomy" id="392030"/>
    <lineage>
        <taxon>Eukaryota</taxon>
        <taxon>Metazoa</taxon>
        <taxon>Spiralia</taxon>
        <taxon>Gnathifera</taxon>
        <taxon>Rotifera</taxon>
        <taxon>Eurotatoria</taxon>
        <taxon>Bdelloidea</taxon>
        <taxon>Philodinida</taxon>
        <taxon>Philodinidae</taxon>
        <taxon>Rotaria</taxon>
    </lineage>
</organism>